<accession>A0A926CYU8</accession>
<dbReference type="InterPro" id="IPR029026">
    <property type="entry name" value="tRNA_m1G_MTases_N"/>
</dbReference>
<dbReference type="InterPro" id="IPR001537">
    <property type="entry name" value="SpoU_MeTrfase"/>
</dbReference>
<dbReference type="Pfam" id="PF00588">
    <property type="entry name" value="SpoU_methylase"/>
    <property type="match status" value="1"/>
</dbReference>
<keyword evidence="6" id="KW-1185">Reference proteome</keyword>
<evidence type="ECO:0000259" key="4">
    <source>
        <dbReference type="SMART" id="SM00967"/>
    </source>
</evidence>
<dbReference type="InterPro" id="IPR029064">
    <property type="entry name" value="Ribosomal_eL30-like_sf"/>
</dbReference>
<dbReference type="InterPro" id="IPR053888">
    <property type="entry name" value="MRM3-like_sub_bind"/>
</dbReference>
<keyword evidence="2 5" id="KW-0489">Methyltransferase</keyword>
<dbReference type="SMART" id="SM00967">
    <property type="entry name" value="SpoU_sub_bind"/>
    <property type="match status" value="1"/>
</dbReference>
<dbReference type="RefSeq" id="WP_249285101.1">
    <property type="nucleotide sequence ID" value="NZ_JACRSO010000002.1"/>
</dbReference>
<dbReference type="PANTHER" id="PTHR43191:SF2">
    <property type="entry name" value="RRNA METHYLTRANSFERASE 3, MITOCHONDRIAL"/>
    <property type="match status" value="1"/>
</dbReference>
<dbReference type="GO" id="GO:0006396">
    <property type="term" value="P:RNA processing"/>
    <property type="evidence" value="ECO:0007669"/>
    <property type="project" value="InterPro"/>
</dbReference>
<dbReference type="InterPro" id="IPR051259">
    <property type="entry name" value="rRNA_Methyltransferase"/>
</dbReference>
<evidence type="ECO:0000313" key="6">
    <source>
        <dbReference type="Proteomes" id="UP000654279"/>
    </source>
</evidence>
<dbReference type="CDD" id="cd18095">
    <property type="entry name" value="SpoU-like_rRNA-MTase"/>
    <property type="match status" value="1"/>
</dbReference>
<dbReference type="EMBL" id="JACRSO010000002">
    <property type="protein sequence ID" value="MBC8529240.1"/>
    <property type="molecule type" value="Genomic_DNA"/>
</dbReference>
<evidence type="ECO:0000256" key="2">
    <source>
        <dbReference type="ARBA" id="ARBA00022603"/>
    </source>
</evidence>
<dbReference type="GO" id="GO:0003723">
    <property type="term" value="F:RNA binding"/>
    <property type="evidence" value="ECO:0007669"/>
    <property type="project" value="InterPro"/>
</dbReference>
<comment type="caution">
    <text evidence="5">The sequence shown here is derived from an EMBL/GenBank/DDBJ whole genome shotgun (WGS) entry which is preliminary data.</text>
</comment>
<dbReference type="InterPro" id="IPR013123">
    <property type="entry name" value="SpoU_subst-bd"/>
</dbReference>
<gene>
    <name evidence="5" type="ORF">H8699_07345</name>
</gene>
<dbReference type="Proteomes" id="UP000654279">
    <property type="component" value="Unassembled WGS sequence"/>
</dbReference>
<sequence length="265" mass="28524">MPIRPITSAQNATVKQARALKLKKERQRTGLFVAEGIKTVEEAVKSGAQVETILLEEGLLQQLPWIEDYAKAGEVCLVPEGIVDGVSDTRSPQGIVAVVRRPEPALWESPEALRGNLLVLDEVQDPGNLGTLIRTADAAGCSGVLLSQGCVEPSHPKAVRASMGSFFHLPAVQVEDLVQALCRLKNQGYFVLAGDLLGSDFYARPTNPAKKALIVGNEAHGIRQEVLDAADARYKLPILGRAESLNAAMAAGIMLYDLVREARQI</sequence>
<dbReference type="SUPFAM" id="SSF75217">
    <property type="entry name" value="alpha/beta knot"/>
    <property type="match status" value="1"/>
</dbReference>
<dbReference type="PANTHER" id="PTHR43191">
    <property type="entry name" value="RRNA METHYLTRANSFERASE 3"/>
    <property type="match status" value="1"/>
</dbReference>
<comment type="similarity">
    <text evidence="1">Belongs to the class IV-like SAM-binding methyltransferase superfamily. RNA methyltransferase TrmH family.</text>
</comment>
<dbReference type="Gene3D" id="3.30.1330.30">
    <property type="match status" value="1"/>
</dbReference>
<feature type="domain" description="RNA 2-O ribose methyltransferase substrate binding" evidence="4">
    <location>
        <begin position="33"/>
        <end position="105"/>
    </location>
</feature>
<protein>
    <submittedName>
        <fullName evidence="5">RNA methyltransferase</fullName>
    </submittedName>
</protein>
<evidence type="ECO:0000256" key="1">
    <source>
        <dbReference type="ARBA" id="ARBA00007228"/>
    </source>
</evidence>
<dbReference type="SUPFAM" id="SSF55315">
    <property type="entry name" value="L30e-like"/>
    <property type="match status" value="1"/>
</dbReference>
<dbReference type="AlphaFoldDB" id="A0A926CYU8"/>
<evidence type="ECO:0000256" key="3">
    <source>
        <dbReference type="ARBA" id="ARBA00022679"/>
    </source>
</evidence>
<dbReference type="Pfam" id="PF22435">
    <property type="entry name" value="MRM3-like_sub_bind"/>
    <property type="match status" value="1"/>
</dbReference>
<reference evidence="5" key="1">
    <citation type="submission" date="2020-08" db="EMBL/GenBank/DDBJ databases">
        <title>Genome public.</title>
        <authorList>
            <person name="Liu C."/>
            <person name="Sun Q."/>
        </authorList>
    </citation>
    <scope>NUCLEOTIDE SEQUENCE</scope>
    <source>
        <strain evidence="5">NSJ-44</strain>
    </source>
</reference>
<dbReference type="GO" id="GO:0032259">
    <property type="term" value="P:methylation"/>
    <property type="evidence" value="ECO:0007669"/>
    <property type="project" value="UniProtKB-KW"/>
</dbReference>
<dbReference type="GO" id="GO:0005737">
    <property type="term" value="C:cytoplasm"/>
    <property type="evidence" value="ECO:0007669"/>
    <property type="project" value="UniProtKB-ARBA"/>
</dbReference>
<organism evidence="5 6">
    <name type="scientific">Luoshenia tenuis</name>
    <dbReference type="NCBI Taxonomy" id="2763654"/>
    <lineage>
        <taxon>Bacteria</taxon>
        <taxon>Bacillati</taxon>
        <taxon>Bacillota</taxon>
        <taxon>Clostridia</taxon>
        <taxon>Christensenellales</taxon>
        <taxon>Christensenellaceae</taxon>
        <taxon>Luoshenia</taxon>
    </lineage>
</organism>
<dbReference type="Gene3D" id="3.40.1280.10">
    <property type="match status" value="1"/>
</dbReference>
<evidence type="ECO:0000313" key="5">
    <source>
        <dbReference type="EMBL" id="MBC8529240.1"/>
    </source>
</evidence>
<dbReference type="GO" id="GO:0008173">
    <property type="term" value="F:RNA methyltransferase activity"/>
    <property type="evidence" value="ECO:0007669"/>
    <property type="project" value="InterPro"/>
</dbReference>
<keyword evidence="3" id="KW-0808">Transferase</keyword>
<proteinExistence type="inferred from homology"/>
<dbReference type="InterPro" id="IPR029028">
    <property type="entry name" value="Alpha/beta_knot_MTases"/>
</dbReference>
<name>A0A926CYU8_9FIRM</name>